<reference evidence="1 2" key="1">
    <citation type="submission" date="2015-05" db="EMBL/GenBank/DDBJ databases">
        <title>Draft genome sequence of the bacterium Gordonia jacobaea a new member of the Gordonia genus.</title>
        <authorList>
            <person name="Jimenez-Galisteo G."/>
            <person name="Dominguez A."/>
            <person name="Munoz E."/>
            <person name="Vinas M."/>
        </authorList>
    </citation>
    <scope>NUCLEOTIDE SEQUENCE [LARGE SCALE GENOMIC DNA]</scope>
    <source>
        <strain evidence="2">mv1</strain>
    </source>
</reference>
<keyword evidence="2" id="KW-1185">Reference proteome</keyword>
<evidence type="ECO:0008006" key="3">
    <source>
        <dbReference type="Google" id="ProtNLM"/>
    </source>
</evidence>
<dbReference type="Proteomes" id="UP000037247">
    <property type="component" value="Unassembled WGS sequence"/>
</dbReference>
<dbReference type="Gene3D" id="3.30.565.10">
    <property type="entry name" value="Histidine kinase-like ATPase, C-terminal domain"/>
    <property type="match status" value="1"/>
</dbReference>
<proteinExistence type="predicted"/>
<gene>
    <name evidence="1" type="ORF">ABW18_04715</name>
</gene>
<comment type="caution">
    <text evidence="1">The sequence shown here is derived from an EMBL/GenBank/DDBJ whole genome shotgun (WGS) entry which is preliminary data.</text>
</comment>
<name>A0ABR5IG07_9ACTN</name>
<protein>
    <recommendedName>
        <fullName evidence="3">ATP-binding protein</fullName>
    </recommendedName>
</protein>
<dbReference type="SUPFAM" id="SSF55874">
    <property type="entry name" value="ATPase domain of HSP90 chaperone/DNA topoisomerase II/histidine kinase"/>
    <property type="match status" value="1"/>
</dbReference>
<organism evidence="1 2">
    <name type="scientific">Gordonia jacobaea</name>
    <dbReference type="NCBI Taxonomy" id="122202"/>
    <lineage>
        <taxon>Bacteria</taxon>
        <taxon>Bacillati</taxon>
        <taxon>Actinomycetota</taxon>
        <taxon>Actinomycetes</taxon>
        <taxon>Mycobacteriales</taxon>
        <taxon>Gordoniaceae</taxon>
        <taxon>Gordonia</taxon>
    </lineage>
</organism>
<dbReference type="InterPro" id="IPR036890">
    <property type="entry name" value="HATPase_C_sf"/>
</dbReference>
<dbReference type="EMBL" id="LDTZ01000014">
    <property type="protein sequence ID" value="KNA92598.1"/>
    <property type="molecule type" value="Genomic_DNA"/>
</dbReference>
<evidence type="ECO:0000313" key="1">
    <source>
        <dbReference type="EMBL" id="KNA92598.1"/>
    </source>
</evidence>
<accession>A0ABR5IG07</accession>
<evidence type="ECO:0000313" key="2">
    <source>
        <dbReference type="Proteomes" id="UP000037247"/>
    </source>
</evidence>
<dbReference type="NCBIfam" id="NF047352">
    <property type="entry name" value="P_loop_sacsin"/>
    <property type="match status" value="1"/>
</dbReference>
<sequence>MTTDRRDNDDPFGTGRLRAATLDAWRSSPTRLVEDSNAEDDLVTVGYRDRLFTELAVNAADAAAVSNSPARIAVWLDDRELHVANTGAPLSADGVRSLVALRASAKSDDTAAGVIGRYGVGFTATATVADHVEIRSTTGSIRFDRADTVAAVRNSGISLRDDASVPLLRLAWPVEAAPAADFDTDVVLGLTPDVDAQALLSDIAAQAPDLLLSLEAVESITLPDRSFRIERTEFDAAEEDGAQLGPDSSARRLRVFVDADGAERVYASWLEVTHTRDGVVNRWLAPQSDAAVAARPVRGVLYAPTATDIELGLPARIITSLPPTPDRRRLLPDVDIASAAAGYADLLRIVEPSDRLALLPASHRIAGLDDARLTEAVVDEVRDAPWLPAAEGPDLVPSRATLLVGLTDELADVLGDLFADLVHPDLSTSSSLVALERLGVTPIGLAALADRLVGVDRPASWWQRLYAALAPLVPTAREVEELAALPVPRADGRMNIGARGLSVVATSRPLRWIRTVDPDADHPLLERLGVQRLSVAEALADDGLRALVEDEEAVDDEDAIDDEDSTLLDEIVELLVADPAADAPEWLSRMTLPADGEWRSADELLLPNAPLLSVLVDDHPFGIVDDELVARVGVDVLRRIGVGWGFTTVSDEFPTAPDHDLPDEEFWWDGLADLPETLTAVRDLDLVDDERWPEALTLLARDESLESVLADRQGYTAWWLRHQAEIDGHALGWYRAPSESALAGVRDVLDHPYADSLAAALGGSDVESVADADTLLHNLADPAREVSAGAASTTYAAIVRACRHGIVEPMDLAVPERVRAVSGRAVTDAMVIDRPWHVQVVDADAMVVFASANADDAALLADILDVPTSSEVLSAVVASEGEPSTAADTDAVLFTALSGRAVDGEVRVHDDLVVTVARDGESVDVSLDWWVDDRGITHLRRRTRR</sequence>
<dbReference type="RefSeq" id="WP_049697813.1">
    <property type="nucleotide sequence ID" value="NZ_LDTZ01000014.1"/>
</dbReference>